<evidence type="ECO:0000259" key="2">
    <source>
        <dbReference type="PROSITE" id="PS50106"/>
    </source>
</evidence>
<organism evidence="3 4">
    <name type="scientific">Phytophthora fragariaefolia</name>
    <dbReference type="NCBI Taxonomy" id="1490495"/>
    <lineage>
        <taxon>Eukaryota</taxon>
        <taxon>Sar</taxon>
        <taxon>Stramenopiles</taxon>
        <taxon>Oomycota</taxon>
        <taxon>Peronosporomycetes</taxon>
        <taxon>Peronosporales</taxon>
        <taxon>Peronosporaceae</taxon>
        <taxon>Phytophthora</taxon>
    </lineage>
</organism>
<accession>A0A9W7CR32</accession>
<dbReference type="Pfam" id="PF03455">
    <property type="entry name" value="dDENN"/>
    <property type="match status" value="1"/>
</dbReference>
<dbReference type="InterPro" id="IPR036034">
    <property type="entry name" value="PDZ_sf"/>
</dbReference>
<feature type="compositionally biased region" description="Low complexity" evidence="1">
    <location>
        <begin position="315"/>
        <end position="328"/>
    </location>
</feature>
<evidence type="ECO:0000313" key="3">
    <source>
        <dbReference type="EMBL" id="GMF39565.1"/>
    </source>
</evidence>
<name>A0A9W7CR32_9STRA</name>
<dbReference type="OrthoDB" id="74314at2759"/>
<feature type="region of interest" description="Disordered" evidence="1">
    <location>
        <begin position="305"/>
        <end position="350"/>
    </location>
</feature>
<protein>
    <submittedName>
        <fullName evidence="3">Unnamed protein product</fullName>
    </submittedName>
</protein>
<gene>
    <name evidence="3" type="ORF">Pfra01_001180500</name>
</gene>
<evidence type="ECO:0000313" key="4">
    <source>
        <dbReference type="Proteomes" id="UP001165121"/>
    </source>
</evidence>
<dbReference type="AlphaFoldDB" id="A0A9W7CR32"/>
<feature type="domain" description="PDZ" evidence="2">
    <location>
        <begin position="1"/>
        <end position="93"/>
    </location>
</feature>
<evidence type="ECO:0000256" key="1">
    <source>
        <dbReference type="SAM" id="MobiDB-lite"/>
    </source>
</evidence>
<dbReference type="Gene3D" id="2.30.42.10">
    <property type="match status" value="1"/>
</dbReference>
<dbReference type="SUPFAM" id="SSF50156">
    <property type="entry name" value="PDZ domain-like"/>
    <property type="match status" value="1"/>
</dbReference>
<dbReference type="InterPro" id="IPR001478">
    <property type="entry name" value="PDZ"/>
</dbReference>
<dbReference type="CDD" id="cd00136">
    <property type="entry name" value="PDZ_canonical"/>
    <property type="match status" value="1"/>
</dbReference>
<reference evidence="3" key="1">
    <citation type="submission" date="2023-04" db="EMBL/GenBank/DDBJ databases">
        <title>Phytophthora fragariaefolia NBRC 109709.</title>
        <authorList>
            <person name="Ichikawa N."/>
            <person name="Sato H."/>
            <person name="Tonouchi N."/>
        </authorList>
    </citation>
    <scope>NUCLEOTIDE SEQUENCE</scope>
    <source>
        <strain evidence="3">NBRC 109709</strain>
    </source>
</reference>
<dbReference type="EMBL" id="BSXT01001176">
    <property type="protein sequence ID" value="GMF39565.1"/>
    <property type="molecule type" value="Genomic_DNA"/>
</dbReference>
<dbReference type="Proteomes" id="UP001165121">
    <property type="component" value="Unassembled WGS sequence"/>
</dbReference>
<keyword evidence="4" id="KW-1185">Reference proteome</keyword>
<comment type="caution">
    <text evidence="3">The sequence shown here is derived from an EMBL/GenBank/DDBJ whole genome shotgun (WGS) entry which is preliminary data.</text>
</comment>
<proteinExistence type="predicted"/>
<dbReference type="PROSITE" id="PS50106">
    <property type="entry name" value="PDZ"/>
    <property type="match status" value="1"/>
</dbReference>
<sequence>MQLGITFESTHLRLLAASNFDPERQLGGSAVVKALPRLPGGQPGAAERSGLISAGSYLIGINGQSTLDLTFEETIDYLRRASRPIRLRFLNATLPYENACHFAERLQALSLVSALQTVHENQLLPWVDTLRGAFAGIFASIFRDYQHYIDVHRREADYVGRSGKEHALPTPEQYGRLRRRSSALALCVQFDYDSFSSAVPSNQRFLSEFTQTQCFADFINESVMGTRPRDASISMELFQECIYLMHEATNARAAIMLLFERNGSPIDTTVLDLPMSQQGAACSIMKARNCEDPVDIRSSFEHTGASSIGEELLQEESPYSSSPSSPLEGKVSPLEDNPESGSLDCDGPAG</sequence>
<dbReference type="InterPro" id="IPR005112">
    <property type="entry name" value="dDENN_dom"/>
</dbReference>